<keyword evidence="3" id="KW-1185">Reference proteome</keyword>
<reference evidence="3" key="1">
    <citation type="submission" date="2014-03" db="EMBL/GenBank/DDBJ databases">
        <authorList>
            <person name="Urmite Genomes U."/>
        </authorList>
    </citation>
    <scope>NUCLEOTIDE SEQUENCE [LARGE SCALE GENOMIC DNA]</scope>
    <source>
        <strain evidence="3">HD-03</strain>
    </source>
</reference>
<evidence type="ECO:0000256" key="1">
    <source>
        <dbReference type="SAM" id="Phobius"/>
    </source>
</evidence>
<keyword evidence="1" id="KW-1133">Transmembrane helix</keyword>
<proteinExistence type="predicted"/>
<evidence type="ECO:0000313" key="2">
    <source>
        <dbReference type="EMBL" id="CDQ23598.1"/>
    </source>
</evidence>
<dbReference type="AlphaFoldDB" id="A0A059NXU8"/>
<feature type="transmembrane region" description="Helical" evidence="1">
    <location>
        <begin position="12"/>
        <end position="32"/>
    </location>
</feature>
<protein>
    <submittedName>
        <fullName evidence="2">Uncharacterized protein</fullName>
    </submittedName>
</protein>
<gene>
    <name evidence="2" type="ORF">BN983_01844</name>
</gene>
<sequence>MYQTISHYELLSLFGLLLDLIGAVFLGWAFFISNFKSMDRESGIYWSSTRYVFKALAAQKAYGISGTLFLFFGFLQQLFSIILYGMTFPTLYTLLFLIFFNLLLLIFILLLKIVINRYYLTLKYLRDVFWSDLHRDKNKRIGDLWKILKVYSRAEKYYRL</sequence>
<accession>A0A059NXU8</accession>
<evidence type="ECO:0000313" key="3">
    <source>
        <dbReference type="Proteomes" id="UP000028868"/>
    </source>
</evidence>
<dbReference type="RefSeq" id="WP_035507897.1">
    <property type="nucleotide sequence ID" value="NZ_CCDH010000002.1"/>
</dbReference>
<organism evidence="2 3">
    <name type="scientific">Halobacillus karajensis</name>
    <dbReference type="NCBI Taxonomy" id="195088"/>
    <lineage>
        <taxon>Bacteria</taxon>
        <taxon>Bacillati</taxon>
        <taxon>Bacillota</taxon>
        <taxon>Bacilli</taxon>
        <taxon>Bacillales</taxon>
        <taxon>Bacillaceae</taxon>
        <taxon>Halobacillus</taxon>
    </lineage>
</organism>
<dbReference type="Proteomes" id="UP000028868">
    <property type="component" value="Unassembled WGS sequence"/>
</dbReference>
<dbReference type="EMBL" id="CCDI010000002">
    <property type="protein sequence ID" value="CDQ23598.1"/>
    <property type="molecule type" value="Genomic_DNA"/>
</dbReference>
<comment type="caution">
    <text evidence="2">The sequence shown here is derived from an EMBL/GenBank/DDBJ whole genome shotgun (WGS) entry which is preliminary data.</text>
</comment>
<reference evidence="2 3" key="2">
    <citation type="submission" date="2014-05" db="EMBL/GenBank/DDBJ databases">
        <title>Draft genome sequence of Halobacillus karajensis HK-03.</title>
        <authorList>
            <person name="Khelaifia S."/>
            <person name="Croce O."/>
            <person name="Lagier J.C."/>
            <person name="Raoult D."/>
        </authorList>
    </citation>
    <scope>NUCLEOTIDE SEQUENCE [LARGE SCALE GENOMIC DNA]</scope>
    <source>
        <strain evidence="2 3">HD-03</strain>
    </source>
</reference>
<keyword evidence="1" id="KW-0472">Membrane</keyword>
<feature type="transmembrane region" description="Helical" evidence="1">
    <location>
        <begin position="61"/>
        <end position="85"/>
    </location>
</feature>
<feature type="transmembrane region" description="Helical" evidence="1">
    <location>
        <begin position="91"/>
        <end position="115"/>
    </location>
</feature>
<keyword evidence="1" id="KW-0812">Transmembrane</keyword>
<name>A0A059NXU8_9BACI</name>